<evidence type="ECO:0008006" key="5">
    <source>
        <dbReference type="Google" id="ProtNLM"/>
    </source>
</evidence>
<feature type="compositionally biased region" description="Pro residues" evidence="1">
    <location>
        <begin position="256"/>
        <end position="329"/>
    </location>
</feature>
<reference evidence="3" key="1">
    <citation type="journal article" date="2021" name="Proc. Natl. Acad. Sci. U.S.A.">
        <title>Three genomes in the algal genus Volvox reveal the fate of a haploid sex-determining region after a transition to homothallism.</title>
        <authorList>
            <person name="Yamamoto K."/>
            <person name="Hamaji T."/>
            <person name="Kawai-Toyooka H."/>
            <person name="Matsuzaki R."/>
            <person name="Takahashi F."/>
            <person name="Nishimura Y."/>
            <person name="Kawachi M."/>
            <person name="Noguchi H."/>
            <person name="Minakuchi Y."/>
            <person name="Umen J.G."/>
            <person name="Toyoda A."/>
            <person name="Nozaki H."/>
        </authorList>
    </citation>
    <scope>NUCLEOTIDE SEQUENCE</scope>
    <source>
        <strain evidence="3">NIES-3786</strain>
    </source>
</reference>
<feature type="chain" id="PRO_5035174236" description="DUF4159 domain-containing protein" evidence="2">
    <location>
        <begin position="26"/>
        <end position="329"/>
    </location>
</feature>
<feature type="signal peptide" evidence="2">
    <location>
        <begin position="1"/>
        <end position="25"/>
    </location>
</feature>
<dbReference type="EMBL" id="BNCP01000006">
    <property type="protein sequence ID" value="GIL74184.1"/>
    <property type="molecule type" value="Genomic_DNA"/>
</dbReference>
<feature type="non-terminal residue" evidence="3">
    <location>
        <position position="329"/>
    </location>
</feature>
<evidence type="ECO:0000313" key="4">
    <source>
        <dbReference type="Proteomes" id="UP000747110"/>
    </source>
</evidence>
<accession>A0A8J4FH02</accession>
<evidence type="ECO:0000256" key="1">
    <source>
        <dbReference type="SAM" id="MobiDB-lite"/>
    </source>
</evidence>
<dbReference type="OrthoDB" id="539140at2759"/>
<organism evidence="3 4">
    <name type="scientific">Volvox reticuliferus</name>
    <dbReference type="NCBI Taxonomy" id="1737510"/>
    <lineage>
        <taxon>Eukaryota</taxon>
        <taxon>Viridiplantae</taxon>
        <taxon>Chlorophyta</taxon>
        <taxon>core chlorophytes</taxon>
        <taxon>Chlorophyceae</taxon>
        <taxon>CS clade</taxon>
        <taxon>Chlamydomonadales</taxon>
        <taxon>Volvocaceae</taxon>
        <taxon>Volvox</taxon>
    </lineage>
</organism>
<gene>
    <name evidence="3" type="ORF">Vretifemale_4179</name>
</gene>
<sequence length="329" mass="34915">MLRMAGFGAFAAILILISYASDATAGVRVALYNNSNVVASATRAGLIYDILKSQVPSQPIYVNAQPSSAGFMQFKAFVIPGNQGSYWAQEGLQADPAKRQALQDFLIAGNVLALMDGFDGNNGNQFLPLIESLTSDAPSGCQPTAIRAEFLAQKRPGDYQFVNALPPLLKVKPNQGVSGLICSASNFSRTVYSGLDPSRRKMVAVARAWPVGQGLILWSGSGAVFPNLKGYSQMIVAAIQEFSERGSPNAPEGKESPPPLPRPSPRAPRASPPPPPPPKSRPPPPRSNKPPPPQPPSPRTSPARSPPKPTTLHSPPPQPSPTPHPPHPK</sequence>
<keyword evidence="4" id="KW-1185">Reference proteome</keyword>
<keyword evidence="2" id="KW-0732">Signal</keyword>
<proteinExistence type="predicted"/>
<evidence type="ECO:0000313" key="3">
    <source>
        <dbReference type="EMBL" id="GIL74184.1"/>
    </source>
</evidence>
<dbReference type="AlphaFoldDB" id="A0A8J4FH02"/>
<protein>
    <recommendedName>
        <fullName evidence="5">DUF4159 domain-containing protein</fullName>
    </recommendedName>
</protein>
<evidence type="ECO:0000256" key="2">
    <source>
        <dbReference type="SAM" id="SignalP"/>
    </source>
</evidence>
<dbReference type="Proteomes" id="UP000747110">
    <property type="component" value="Unassembled WGS sequence"/>
</dbReference>
<comment type="caution">
    <text evidence="3">The sequence shown here is derived from an EMBL/GenBank/DDBJ whole genome shotgun (WGS) entry which is preliminary data.</text>
</comment>
<name>A0A8J4FH02_9CHLO</name>
<dbReference type="PRINTS" id="PR01217">
    <property type="entry name" value="PRICHEXTENSN"/>
</dbReference>
<feature type="region of interest" description="Disordered" evidence="1">
    <location>
        <begin position="244"/>
        <end position="329"/>
    </location>
</feature>